<evidence type="ECO:0000313" key="1">
    <source>
        <dbReference type="EMBL" id="KAG5193090.1"/>
    </source>
</evidence>
<comment type="caution">
    <text evidence="1">The sequence shown here is derived from an EMBL/GenBank/DDBJ whole genome shotgun (WGS) entry which is preliminary data.</text>
</comment>
<dbReference type="PANTHER" id="PTHR46523:SF1">
    <property type="entry name" value="DCTP PYROPHOSPHATASE 1"/>
    <property type="match status" value="1"/>
</dbReference>
<evidence type="ECO:0000313" key="2">
    <source>
        <dbReference type="Proteomes" id="UP000664859"/>
    </source>
</evidence>
<protein>
    <submittedName>
        <fullName evidence="1">Uncharacterized protein</fullName>
    </submittedName>
</protein>
<name>A0A836CNI8_9STRA</name>
<feature type="non-terminal residue" evidence="1">
    <location>
        <position position="85"/>
    </location>
</feature>
<dbReference type="PANTHER" id="PTHR46523">
    <property type="entry name" value="DCTP PYROPHOSPHATASE 1"/>
    <property type="match status" value="1"/>
</dbReference>
<dbReference type="SUPFAM" id="SSF101386">
    <property type="entry name" value="all-alpha NTP pyrophosphatases"/>
    <property type="match status" value="1"/>
</dbReference>
<dbReference type="InterPro" id="IPR025984">
    <property type="entry name" value="DCTPP"/>
</dbReference>
<sequence>GEAGELCECFLWRGEDDCAPGLRAWTDEQRDHLAQGESDVVIYLMRLSDRCGVDLARAFAAKMRRNAAKYPAHLARGRANKYTDY</sequence>
<organism evidence="1 2">
    <name type="scientific">Tribonema minus</name>
    <dbReference type="NCBI Taxonomy" id="303371"/>
    <lineage>
        <taxon>Eukaryota</taxon>
        <taxon>Sar</taxon>
        <taxon>Stramenopiles</taxon>
        <taxon>Ochrophyta</taxon>
        <taxon>PX clade</taxon>
        <taxon>Xanthophyceae</taxon>
        <taxon>Tribonematales</taxon>
        <taxon>Tribonemataceae</taxon>
        <taxon>Tribonema</taxon>
    </lineage>
</organism>
<reference evidence="1" key="1">
    <citation type="submission" date="2021-02" db="EMBL/GenBank/DDBJ databases">
        <title>First Annotated Genome of the Yellow-green Alga Tribonema minus.</title>
        <authorList>
            <person name="Mahan K.M."/>
        </authorList>
    </citation>
    <scope>NUCLEOTIDE SEQUENCE</scope>
    <source>
        <strain evidence="1">UTEX B ZZ1240</strain>
    </source>
</reference>
<dbReference type="Proteomes" id="UP000664859">
    <property type="component" value="Unassembled WGS sequence"/>
</dbReference>
<dbReference type="AlphaFoldDB" id="A0A836CNI8"/>
<dbReference type="Gene3D" id="1.10.287.1080">
    <property type="entry name" value="MazG-like"/>
    <property type="match status" value="1"/>
</dbReference>
<accession>A0A836CNI8</accession>
<feature type="non-terminal residue" evidence="1">
    <location>
        <position position="1"/>
    </location>
</feature>
<gene>
    <name evidence="1" type="ORF">JKP88DRAFT_151669</name>
</gene>
<dbReference type="EMBL" id="JAFCMP010000001">
    <property type="protein sequence ID" value="KAG5193090.1"/>
    <property type="molecule type" value="Genomic_DNA"/>
</dbReference>
<dbReference type="Pfam" id="PF12643">
    <property type="entry name" value="MazG-like"/>
    <property type="match status" value="1"/>
</dbReference>
<dbReference type="PIRSF" id="PIRSF029826">
    <property type="entry name" value="UCP029826_pph"/>
    <property type="match status" value="1"/>
</dbReference>
<keyword evidence="2" id="KW-1185">Reference proteome</keyword>
<proteinExistence type="predicted"/>
<dbReference type="OrthoDB" id="411123at2759"/>
<dbReference type="GO" id="GO:0006253">
    <property type="term" value="P:dCTP catabolic process"/>
    <property type="evidence" value="ECO:0007669"/>
    <property type="project" value="TreeGrafter"/>
</dbReference>
<dbReference type="InterPro" id="IPR052555">
    <property type="entry name" value="dCTP_Pyrophosphatase"/>
</dbReference>
<dbReference type="GO" id="GO:0047840">
    <property type="term" value="F:dCTP diphosphatase activity"/>
    <property type="evidence" value="ECO:0007669"/>
    <property type="project" value="TreeGrafter"/>
</dbReference>
<dbReference type="GO" id="GO:0005829">
    <property type="term" value="C:cytosol"/>
    <property type="evidence" value="ECO:0007669"/>
    <property type="project" value="TreeGrafter"/>
</dbReference>
<dbReference type="GO" id="GO:0042262">
    <property type="term" value="P:DNA protection"/>
    <property type="evidence" value="ECO:0007669"/>
    <property type="project" value="TreeGrafter"/>
</dbReference>